<keyword evidence="2" id="KW-0472">Membrane</keyword>
<keyword evidence="2" id="KW-0812">Transmembrane</keyword>
<comment type="caution">
    <text evidence="3">The sequence shown here is derived from an EMBL/GenBank/DDBJ whole genome shotgun (WGS) entry which is preliminary data.</text>
</comment>
<dbReference type="AlphaFoldDB" id="A0AAW0ST00"/>
<evidence type="ECO:0000313" key="4">
    <source>
        <dbReference type="Proteomes" id="UP001487740"/>
    </source>
</evidence>
<sequence length="590" mass="64425">MQDFYSSRALYPGDRLGCLKTLNYNKDFKKLPGHFSPEFASRAFRPSISAYHKDFKVSPGHFTPETAWRVLSFPLVGTNLKRFGVAASVAAVVAVAGVVAVRGALGDTPPKNTEVVPAPHDARESRGTSNDHHDHHYPPRPRGSVLDSLIELHLEENEDKDKDEATRPPRAPSDPSGMEVDILKEVRPAIHTILRNLQEGDEALETPEGTPEPTRDPHSPEPSLAGAHRPSMVGFLDGLGMNSWGHFRDVTKGYLNLLQQEYETQGLKTRLPLNLLRSLLQAGDQVHLLKSFGEKLNPDLLGFLQEGIGPLLGPVAEAGRATGVTAAVGDAVTRVARTALQHFIDHVLWVTRKDVTRKDLQDFRDELQLRIPLAAEGLDILLSGNLTAEGPRSYGGYTLGGGSYGEYGSPERYGSQGGHSGYGGGSYGYSGEGYGMYLDPYLVLASIGAAALLAYIGFKVIVAKTMKRRRRSDDQLDDSDLPRGLVDTSGYDFKGSLGFAEELDDLAEALNGLWLERQRHDDPRCVSCWVTRFAAHHDSARPPLVPLVVSLLAHLLGAPRSGQLMDQAMLQVLEGRHVTCPHPPNTCDLH</sequence>
<keyword evidence="2" id="KW-1133">Transmembrane helix</keyword>
<gene>
    <name evidence="3" type="ORF">O3P69_011181</name>
</gene>
<name>A0AAW0ST00_SCYPA</name>
<dbReference type="EMBL" id="JARAKH010000045">
    <property type="protein sequence ID" value="KAK8378485.1"/>
    <property type="molecule type" value="Genomic_DNA"/>
</dbReference>
<feature type="region of interest" description="Disordered" evidence="1">
    <location>
        <begin position="197"/>
        <end position="229"/>
    </location>
</feature>
<dbReference type="Proteomes" id="UP001487740">
    <property type="component" value="Unassembled WGS sequence"/>
</dbReference>
<evidence type="ECO:0000256" key="1">
    <source>
        <dbReference type="SAM" id="MobiDB-lite"/>
    </source>
</evidence>
<evidence type="ECO:0000256" key="2">
    <source>
        <dbReference type="SAM" id="Phobius"/>
    </source>
</evidence>
<feature type="transmembrane region" description="Helical" evidence="2">
    <location>
        <begin position="441"/>
        <end position="462"/>
    </location>
</feature>
<accession>A0AAW0ST00</accession>
<feature type="compositionally biased region" description="Basic and acidic residues" evidence="1">
    <location>
        <begin position="120"/>
        <end position="137"/>
    </location>
</feature>
<feature type="compositionally biased region" description="Basic and acidic residues" evidence="1">
    <location>
        <begin position="150"/>
        <end position="167"/>
    </location>
</feature>
<protein>
    <submittedName>
        <fullName evidence="3">Uncharacterized protein</fullName>
    </submittedName>
</protein>
<evidence type="ECO:0000313" key="3">
    <source>
        <dbReference type="EMBL" id="KAK8378485.1"/>
    </source>
</evidence>
<proteinExistence type="predicted"/>
<feature type="region of interest" description="Disordered" evidence="1">
    <location>
        <begin position="104"/>
        <end position="181"/>
    </location>
</feature>
<keyword evidence="4" id="KW-1185">Reference proteome</keyword>
<reference evidence="3 4" key="1">
    <citation type="submission" date="2023-03" db="EMBL/GenBank/DDBJ databases">
        <title>High-quality genome of Scylla paramamosain provides insights in environmental adaptation.</title>
        <authorList>
            <person name="Zhang L."/>
        </authorList>
    </citation>
    <scope>NUCLEOTIDE SEQUENCE [LARGE SCALE GENOMIC DNA]</scope>
    <source>
        <strain evidence="3">LZ_2023a</strain>
        <tissue evidence="3">Muscle</tissue>
    </source>
</reference>
<organism evidence="3 4">
    <name type="scientific">Scylla paramamosain</name>
    <name type="common">Mud crab</name>
    <dbReference type="NCBI Taxonomy" id="85552"/>
    <lineage>
        <taxon>Eukaryota</taxon>
        <taxon>Metazoa</taxon>
        <taxon>Ecdysozoa</taxon>
        <taxon>Arthropoda</taxon>
        <taxon>Crustacea</taxon>
        <taxon>Multicrustacea</taxon>
        <taxon>Malacostraca</taxon>
        <taxon>Eumalacostraca</taxon>
        <taxon>Eucarida</taxon>
        <taxon>Decapoda</taxon>
        <taxon>Pleocyemata</taxon>
        <taxon>Brachyura</taxon>
        <taxon>Eubrachyura</taxon>
        <taxon>Portunoidea</taxon>
        <taxon>Portunidae</taxon>
        <taxon>Portuninae</taxon>
        <taxon>Scylla</taxon>
    </lineage>
</organism>